<dbReference type="InterPro" id="IPR002110">
    <property type="entry name" value="Ankyrin_rpt"/>
</dbReference>
<evidence type="ECO:0000259" key="8">
    <source>
        <dbReference type="PROSITE" id="PS51205"/>
    </source>
</evidence>
<dbReference type="PROSITE" id="PS50009">
    <property type="entry name" value="RASGEF_CAT"/>
    <property type="match status" value="1"/>
</dbReference>
<dbReference type="SUPFAM" id="SSF48366">
    <property type="entry name" value="Ras GEF"/>
    <property type="match status" value="1"/>
</dbReference>
<dbReference type="SUPFAM" id="SSF109993">
    <property type="entry name" value="VPS9 domain"/>
    <property type="match status" value="1"/>
</dbReference>
<proteinExistence type="predicted"/>
<keyword evidence="4" id="KW-0344">Guanine-nucleotide releasing factor</keyword>
<feature type="region of interest" description="Disordered" evidence="5">
    <location>
        <begin position="971"/>
        <end position="999"/>
    </location>
</feature>
<feature type="compositionally biased region" description="Polar residues" evidence="5">
    <location>
        <begin position="253"/>
        <end position="264"/>
    </location>
</feature>
<name>A0A6G0X2C4_9STRA</name>
<feature type="region of interest" description="Disordered" evidence="5">
    <location>
        <begin position="239"/>
        <end position="265"/>
    </location>
</feature>
<dbReference type="SUPFAM" id="SSF50156">
    <property type="entry name" value="PDZ domain-like"/>
    <property type="match status" value="1"/>
</dbReference>
<evidence type="ECO:0000259" key="6">
    <source>
        <dbReference type="PROSITE" id="PS50003"/>
    </source>
</evidence>
<dbReference type="Gene3D" id="2.30.29.30">
    <property type="entry name" value="Pleckstrin-homology domain (PH domain)/Phosphotyrosine-binding domain (PTB)"/>
    <property type="match status" value="1"/>
</dbReference>
<dbReference type="InterPro" id="IPR036034">
    <property type="entry name" value="PDZ_sf"/>
</dbReference>
<evidence type="ECO:0008006" key="11">
    <source>
        <dbReference type="Google" id="ProtNLM"/>
    </source>
</evidence>
<dbReference type="InterPro" id="IPR011993">
    <property type="entry name" value="PH-like_dom_sf"/>
</dbReference>
<evidence type="ECO:0000313" key="9">
    <source>
        <dbReference type="EMBL" id="KAF0734012.1"/>
    </source>
</evidence>
<feature type="compositionally biased region" description="Basic and acidic residues" evidence="5">
    <location>
        <begin position="11"/>
        <end position="22"/>
    </location>
</feature>
<dbReference type="Gene3D" id="1.10.840.10">
    <property type="entry name" value="Ras guanine-nucleotide exchange factors catalytic domain"/>
    <property type="match status" value="1"/>
</dbReference>
<feature type="domain" description="Ras-GEF" evidence="7">
    <location>
        <begin position="1216"/>
        <end position="1442"/>
    </location>
</feature>
<dbReference type="InterPro" id="IPR003123">
    <property type="entry name" value="VPS9"/>
</dbReference>
<comment type="caution">
    <text evidence="9">The sequence shown here is derived from an EMBL/GenBank/DDBJ whole genome shotgun (WGS) entry which is preliminary data.</text>
</comment>
<evidence type="ECO:0000256" key="3">
    <source>
        <dbReference type="PROSITE-ProRule" id="PRU00023"/>
    </source>
</evidence>
<accession>A0A6G0X2C4</accession>
<dbReference type="SMART" id="SM00147">
    <property type="entry name" value="RasGEF"/>
    <property type="match status" value="1"/>
</dbReference>
<dbReference type="VEuPathDB" id="FungiDB:AeMF1_017087"/>
<feature type="region of interest" description="Disordered" evidence="5">
    <location>
        <begin position="1"/>
        <end position="61"/>
    </location>
</feature>
<dbReference type="PANTHER" id="PTHR24126">
    <property type="entry name" value="ANKYRIN REPEAT, PH AND SEC7 DOMAIN CONTAINING PROTEIN SECG-RELATED"/>
    <property type="match status" value="1"/>
</dbReference>
<dbReference type="Pfam" id="PF12796">
    <property type="entry name" value="Ank_2"/>
    <property type="match status" value="2"/>
</dbReference>
<feature type="domain" description="VPS9" evidence="8">
    <location>
        <begin position="375"/>
        <end position="536"/>
    </location>
</feature>
<dbReference type="InterPro" id="IPR036770">
    <property type="entry name" value="Ankyrin_rpt-contain_sf"/>
</dbReference>
<sequence>MSAPYPGDLSKLFRKENADGNHRSNVYLVRGGSKAPLQLSSKEYSHSQGHHAVSRSEPHPASANGIYVMEESDNDYEEDQYDNPGRSRSMRNTRKSGMGGPSRQLSMPQMPSTSGGSIRGGNLIYSGWLVKQGKIWKSWKKRYFVLLTRTNTLTGEPFSTLQYYKSHRFAQLKGEIALDDANATVRYMDIRKSKRAHCFELIKGFNSLICQAKDDEDCKLWFEHLHRVIDSIREGKQLTASSSGQSTRTMSSVNPQQWRQSSMQLDDPATRLSNELRRILSDAKSSEAIKCQHFVKHFDSRSTHAFSTLQEFIKSMRETVSQKYLKSLYALVGDDSDEDDTMELINHCIHRQVEEAVFLPLHDGLYSAIRRNVNSEQEAGLNKKLRWLQGKDQAFFDIPQHQFSSSEWREACKILSQLNSYSLPIDKFEALVDAVAEIQATYMDENPVSEFAYHVTSEGFGFNSLVPNTASQKLDTDDLIPIFTFLVVNSGLENLLTLKHLLGVMHQEKDRGSSSVLGILGAAMDFVQNVSIPAVLEDIFKEQISFSFDSDWKQGLGFEPESTYRCGAMVKNITAHGQAALGGIVSKGHVLVTLNGTNVVLWPYPDVVSLLNVSTPPHRMAFISNPNYVKILSSNKSLWNVALLQACQRGAVGSVQMLLANGAEVNYVSDDESTPLHVAVSSFHVNVVSYLLQHGAKTKILSSLGRGPLHLLGAPIVPESQTKAAWPDKVRQIIHKLVRHGALVDAVDHFGYTPLMLLASKGCLEGIDTLMELSKSINVNARCWHTGCSALACAAKEGQSEVATALIDYGADANLRSLKGETPLHFAASIADLQTCAVLLSEGKADVHARTVDGWTPLMMAVSRGHLIDGAIVSKDTAAVMDTVRLLLSERANVRDICNMYRQAIHYAALYGGPDVFNYMRSHPDADIHAQDITGKTALQLFEQAQQERFSRSERASMNLSFHATGQEAKSLPMATSASPEKSLLPRHQDSTELAVDQTDGKDELQAVAAAEMLRYFVQYDTTHVSDVEAFFWCGQPHVDNHDVLQFFRNFLADADPRQFKHARRVVLWCLDIWIQLLQELRDPPMDVCFEISNMIIHMLPSIVDSDPVVLQWLTTRKIAPFVKACQSRLPFTTQSYCETDYSALVAHFNTARPMAFLESGVDEMTDKVRERLALAGVQLPSYGAPQPNRQVPVAAAKRRFSVLDRVARLWQLDIDPGLMASQITLLQHWFFHKIPISELVASKKNASNTPAYDKSRLLHNHISLWVINQILAREDVVDRGQILSYYVRVAGKCLNPLRNFDGFVAIMYALNDSSIFRLKKTWGRLPPAVRSLWQELKQWTEKGARPLHKLMKEGALPSIPYLGLIAQQFIVAQEYPDFVQGDLVNLKKLRFRGSVVRLVLPCQKTPYIFSPDKRLLDHMCSPLQLSTKDFCFNRSLEIEPRIADVE</sequence>
<dbReference type="PROSITE" id="PS51205">
    <property type="entry name" value="VPS9"/>
    <property type="match status" value="1"/>
</dbReference>
<dbReference type="InterPro" id="IPR037191">
    <property type="entry name" value="VPS9_dom_sf"/>
</dbReference>
<dbReference type="Pfam" id="PF00617">
    <property type="entry name" value="RasGEF"/>
    <property type="match status" value="1"/>
</dbReference>
<dbReference type="PROSITE" id="PS50003">
    <property type="entry name" value="PH_DOMAIN"/>
    <property type="match status" value="1"/>
</dbReference>
<evidence type="ECO:0000259" key="7">
    <source>
        <dbReference type="PROSITE" id="PS50009"/>
    </source>
</evidence>
<reference evidence="9 10" key="1">
    <citation type="submission" date="2019-07" db="EMBL/GenBank/DDBJ databases">
        <title>Genomics analysis of Aphanomyces spp. identifies a new class of oomycete effector associated with host adaptation.</title>
        <authorList>
            <person name="Gaulin E."/>
        </authorList>
    </citation>
    <scope>NUCLEOTIDE SEQUENCE [LARGE SCALE GENOMIC DNA]</scope>
    <source>
        <strain evidence="9 10">ATCC 201684</strain>
    </source>
</reference>
<feature type="region of interest" description="Disordered" evidence="5">
    <location>
        <begin position="75"/>
        <end position="115"/>
    </location>
</feature>
<evidence type="ECO:0000256" key="4">
    <source>
        <dbReference type="PROSITE-ProRule" id="PRU00168"/>
    </source>
</evidence>
<dbReference type="SMART" id="SM00233">
    <property type="entry name" value="PH"/>
    <property type="match status" value="1"/>
</dbReference>
<evidence type="ECO:0000313" key="10">
    <source>
        <dbReference type="Proteomes" id="UP000481153"/>
    </source>
</evidence>
<feature type="repeat" description="ANK" evidence="3">
    <location>
        <begin position="786"/>
        <end position="818"/>
    </location>
</feature>
<dbReference type="Proteomes" id="UP000481153">
    <property type="component" value="Unassembled WGS sequence"/>
</dbReference>
<feature type="repeat" description="ANK" evidence="3">
    <location>
        <begin position="671"/>
        <end position="703"/>
    </location>
</feature>
<evidence type="ECO:0000256" key="5">
    <source>
        <dbReference type="SAM" id="MobiDB-lite"/>
    </source>
</evidence>
<dbReference type="SUPFAM" id="SSF50729">
    <property type="entry name" value="PH domain-like"/>
    <property type="match status" value="1"/>
</dbReference>
<keyword evidence="2 3" id="KW-0040">ANK repeat</keyword>
<organism evidence="9 10">
    <name type="scientific">Aphanomyces euteiches</name>
    <dbReference type="NCBI Taxonomy" id="100861"/>
    <lineage>
        <taxon>Eukaryota</taxon>
        <taxon>Sar</taxon>
        <taxon>Stramenopiles</taxon>
        <taxon>Oomycota</taxon>
        <taxon>Saprolegniomycetes</taxon>
        <taxon>Saprolegniales</taxon>
        <taxon>Verrucalvaceae</taxon>
        <taxon>Aphanomyces</taxon>
    </lineage>
</organism>
<dbReference type="SMART" id="SM00248">
    <property type="entry name" value="ANK"/>
    <property type="match status" value="7"/>
</dbReference>
<dbReference type="PANTHER" id="PTHR24126:SF14">
    <property type="entry name" value="ANK_REP_REGION DOMAIN-CONTAINING PROTEIN"/>
    <property type="match status" value="1"/>
</dbReference>
<feature type="compositionally biased region" description="Low complexity" evidence="5">
    <location>
        <begin position="241"/>
        <end position="252"/>
    </location>
</feature>
<gene>
    <name evidence="9" type="ORF">Ae201684_009185</name>
</gene>
<dbReference type="InterPro" id="IPR001849">
    <property type="entry name" value="PH_domain"/>
</dbReference>
<feature type="repeat" description="ANK" evidence="3">
    <location>
        <begin position="819"/>
        <end position="852"/>
    </location>
</feature>
<dbReference type="Gene3D" id="1.25.40.20">
    <property type="entry name" value="Ankyrin repeat-containing domain"/>
    <property type="match status" value="3"/>
</dbReference>
<dbReference type="PROSITE" id="PS50088">
    <property type="entry name" value="ANK_REPEAT"/>
    <property type="match status" value="3"/>
</dbReference>
<keyword evidence="1" id="KW-0677">Repeat</keyword>
<dbReference type="PROSITE" id="PS50297">
    <property type="entry name" value="ANK_REP_REGION"/>
    <property type="match status" value="3"/>
</dbReference>
<dbReference type="Pfam" id="PF00169">
    <property type="entry name" value="PH"/>
    <property type="match status" value="1"/>
</dbReference>
<evidence type="ECO:0000256" key="1">
    <source>
        <dbReference type="ARBA" id="ARBA00022737"/>
    </source>
</evidence>
<dbReference type="InterPro" id="IPR001895">
    <property type="entry name" value="RASGEF_cat_dom"/>
</dbReference>
<dbReference type="Pfam" id="PF02204">
    <property type="entry name" value="VPS9"/>
    <property type="match status" value="1"/>
</dbReference>
<protein>
    <recommendedName>
        <fullName evidence="11">Ras-GEF domain-containing protein</fullName>
    </recommendedName>
</protein>
<keyword evidence="10" id="KW-1185">Reference proteome</keyword>
<dbReference type="InterPro" id="IPR036964">
    <property type="entry name" value="RASGEF_cat_dom_sf"/>
</dbReference>
<dbReference type="InterPro" id="IPR023578">
    <property type="entry name" value="Ras_GEF_dom_sf"/>
</dbReference>
<dbReference type="GO" id="GO:0005085">
    <property type="term" value="F:guanyl-nucleotide exchange factor activity"/>
    <property type="evidence" value="ECO:0007669"/>
    <property type="project" value="UniProtKB-KW"/>
</dbReference>
<evidence type="ECO:0000256" key="2">
    <source>
        <dbReference type="ARBA" id="ARBA00023043"/>
    </source>
</evidence>
<dbReference type="Gene3D" id="1.20.1050.80">
    <property type="entry name" value="VPS9 domain"/>
    <property type="match status" value="1"/>
</dbReference>
<dbReference type="GO" id="GO:0007264">
    <property type="term" value="P:small GTPase-mediated signal transduction"/>
    <property type="evidence" value="ECO:0007669"/>
    <property type="project" value="InterPro"/>
</dbReference>
<feature type="domain" description="PH" evidence="6">
    <location>
        <begin position="122"/>
        <end position="230"/>
    </location>
</feature>
<dbReference type="EMBL" id="VJMJ01000118">
    <property type="protein sequence ID" value="KAF0734012.1"/>
    <property type="molecule type" value="Genomic_DNA"/>
</dbReference>
<feature type="compositionally biased region" description="Polar residues" evidence="5">
    <location>
        <begin position="103"/>
        <end position="115"/>
    </location>
</feature>
<dbReference type="SUPFAM" id="SSF48403">
    <property type="entry name" value="Ankyrin repeat"/>
    <property type="match status" value="1"/>
</dbReference>